<sequence>MHTPRKFMTQIWAANNLTSYSYRFNVVPNGVSHSLGADHLKEVAFVMDNVEGVGFVQKGGVDSFANKPENFKELAKLMTRMWSSFIYHLDPNYSGVKSVKWPPYGPVEGQNCVFDANVTGLSYVEPDLFRAEAMQYWMDNLVTLFSR</sequence>
<gene>
    <name evidence="2" type="ORF">L207DRAFT_535870</name>
</gene>
<name>A0A2J6R215_HYAVF</name>
<dbReference type="STRING" id="1149755.A0A2J6R215"/>
<dbReference type="GO" id="GO:0016787">
    <property type="term" value="F:hydrolase activity"/>
    <property type="evidence" value="ECO:0007669"/>
    <property type="project" value="UniProtKB-KW"/>
</dbReference>
<feature type="domain" description="Carboxylesterase type B" evidence="1">
    <location>
        <begin position="6"/>
        <end position="117"/>
    </location>
</feature>
<evidence type="ECO:0000259" key="1">
    <source>
        <dbReference type="Pfam" id="PF00135"/>
    </source>
</evidence>
<keyword evidence="2" id="KW-0378">Hydrolase</keyword>
<dbReference type="AlphaFoldDB" id="A0A2J6R215"/>
<reference evidence="2 3" key="1">
    <citation type="submission" date="2016-04" db="EMBL/GenBank/DDBJ databases">
        <title>A degradative enzymes factory behind the ericoid mycorrhizal symbiosis.</title>
        <authorList>
            <consortium name="DOE Joint Genome Institute"/>
            <person name="Martino E."/>
            <person name="Morin E."/>
            <person name="Grelet G."/>
            <person name="Kuo A."/>
            <person name="Kohler A."/>
            <person name="Daghino S."/>
            <person name="Barry K."/>
            <person name="Choi C."/>
            <person name="Cichocki N."/>
            <person name="Clum A."/>
            <person name="Copeland A."/>
            <person name="Hainaut M."/>
            <person name="Haridas S."/>
            <person name="Labutti K."/>
            <person name="Lindquist E."/>
            <person name="Lipzen A."/>
            <person name="Khouja H.-R."/>
            <person name="Murat C."/>
            <person name="Ohm R."/>
            <person name="Olson A."/>
            <person name="Spatafora J."/>
            <person name="Veneault-Fourrey C."/>
            <person name="Henrissat B."/>
            <person name="Grigoriev I."/>
            <person name="Martin F."/>
            <person name="Perotto S."/>
        </authorList>
    </citation>
    <scope>NUCLEOTIDE SEQUENCE [LARGE SCALE GENOMIC DNA]</scope>
    <source>
        <strain evidence="2 3">F</strain>
    </source>
</reference>
<evidence type="ECO:0000313" key="3">
    <source>
        <dbReference type="Proteomes" id="UP000235786"/>
    </source>
</evidence>
<proteinExistence type="predicted"/>
<keyword evidence="3" id="KW-1185">Reference proteome</keyword>
<protein>
    <submittedName>
        <fullName evidence="2">Alpha/beta-hydrolase</fullName>
    </submittedName>
</protein>
<evidence type="ECO:0000313" key="2">
    <source>
        <dbReference type="EMBL" id="PMD32555.1"/>
    </source>
</evidence>
<dbReference type="OrthoDB" id="408631at2759"/>
<accession>A0A2J6R215</accession>
<organism evidence="2 3">
    <name type="scientific">Hyaloscypha variabilis (strain UAMH 11265 / GT02V1 / F)</name>
    <name type="common">Meliniomyces variabilis</name>
    <dbReference type="NCBI Taxonomy" id="1149755"/>
    <lineage>
        <taxon>Eukaryota</taxon>
        <taxon>Fungi</taxon>
        <taxon>Dikarya</taxon>
        <taxon>Ascomycota</taxon>
        <taxon>Pezizomycotina</taxon>
        <taxon>Leotiomycetes</taxon>
        <taxon>Helotiales</taxon>
        <taxon>Hyaloscyphaceae</taxon>
        <taxon>Hyaloscypha</taxon>
        <taxon>Hyaloscypha variabilis</taxon>
    </lineage>
</organism>
<dbReference type="Gene3D" id="3.40.50.1820">
    <property type="entry name" value="alpha/beta hydrolase"/>
    <property type="match status" value="1"/>
</dbReference>
<dbReference type="Proteomes" id="UP000235786">
    <property type="component" value="Unassembled WGS sequence"/>
</dbReference>
<dbReference type="SUPFAM" id="SSF53474">
    <property type="entry name" value="alpha/beta-Hydrolases"/>
    <property type="match status" value="1"/>
</dbReference>
<dbReference type="EMBL" id="KZ613958">
    <property type="protein sequence ID" value="PMD32555.1"/>
    <property type="molecule type" value="Genomic_DNA"/>
</dbReference>
<dbReference type="InterPro" id="IPR029058">
    <property type="entry name" value="AB_hydrolase_fold"/>
</dbReference>
<dbReference type="InterPro" id="IPR002018">
    <property type="entry name" value="CarbesteraseB"/>
</dbReference>
<dbReference type="Pfam" id="PF00135">
    <property type="entry name" value="COesterase"/>
    <property type="match status" value="1"/>
</dbReference>